<proteinExistence type="predicted"/>
<evidence type="ECO:0000259" key="9">
    <source>
        <dbReference type="PROSITE" id="PS50048"/>
    </source>
</evidence>
<dbReference type="EMBL" id="JAPZBR010000002">
    <property type="protein sequence ID" value="KAJ5362186.1"/>
    <property type="molecule type" value="Genomic_DNA"/>
</dbReference>
<dbReference type="Pfam" id="PF04082">
    <property type="entry name" value="Fungal_trans"/>
    <property type="match status" value="1"/>
</dbReference>
<evidence type="ECO:0000256" key="8">
    <source>
        <dbReference type="SAM" id="MobiDB-lite"/>
    </source>
</evidence>
<keyword evidence="5" id="KW-0238">DNA-binding</keyword>
<feature type="compositionally biased region" description="Polar residues" evidence="8">
    <location>
        <begin position="126"/>
        <end position="137"/>
    </location>
</feature>
<reference evidence="10" key="2">
    <citation type="journal article" date="2023" name="IMA Fungus">
        <title>Comparative genomic study of the Penicillium genus elucidates a diverse pangenome and 15 lateral gene transfer events.</title>
        <authorList>
            <person name="Petersen C."/>
            <person name="Sorensen T."/>
            <person name="Nielsen M.R."/>
            <person name="Sondergaard T.E."/>
            <person name="Sorensen J.L."/>
            <person name="Fitzpatrick D.A."/>
            <person name="Frisvad J.C."/>
            <person name="Nielsen K.L."/>
        </authorList>
    </citation>
    <scope>NUCLEOTIDE SEQUENCE</scope>
    <source>
        <strain evidence="10">IBT 35675</strain>
    </source>
</reference>
<keyword evidence="2" id="KW-0479">Metal-binding</keyword>
<evidence type="ECO:0000256" key="4">
    <source>
        <dbReference type="ARBA" id="ARBA00023015"/>
    </source>
</evidence>
<feature type="compositionally biased region" description="Low complexity" evidence="8">
    <location>
        <begin position="112"/>
        <end position="124"/>
    </location>
</feature>
<accession>A0A9W9V103</accession>
<evidence type="ECO:0000313" key="11">
    <source>
        <dbReference type="Proteomes" id="UP001148299"/>
    </source>
</evidence>
<comment type="subcellular location">
    <subcellularLocation>
        <location evidence="1">Nucleus</location>
    </subcellularLocation>
</comment>
<dbReference type="Proteomes" id="UP001148299">
    <property type="component" value="Unassembled WGS sequence"/>
</dbReference>
<dbReference type="PROSITE" id="PS00463">
    <property type="entry name" value="ZN2_CY6_FUNGAL_1"/>
    <property type="match status" value="1"/>
</dbReference>
<organism evidence="10 11">
    <name type="scientific">Penicillium brevicompactum</name>
    <dbReference type="NCBI Taxonomy" id="5074"/>
    <lineage>
        <taxon>Eukaryota</taxon>
        <taxon>Fungi</taxon>
        <taxon>Dikarya</taxon>
        <taxon>Ascomycota</taxon>
        <taxon>Pezizomycotina</taxon>
        <taxon>Eurotiomycetes</taxon>
        <taxon>Eurotiomycetidae</taxon>
        <taxon>Eurotiales</taxon>
        <taxon>Aspergillaceae</taxon>
        <taxon>Penicillium</taxon>
    </lineage>
</organism>
<comment type="caution">
    <text evidence="10">The sequence shown here is derived from an EMBL/GenBank/DDBJ whole genome shotgun (WGS) entry which is preliminary data.</text>
</comment>
<feature type="domain" description="Zn(2)-C6 fungal-type" evidence="9">
    <location>
        <begin position="22"/>
        <end position="52"/>
    </location>
</feature>
<dbReference type="PANTHER" id="PTHR47782">
    <property type="entry name" value="ZN(II)2CYS6 TRANSCRIPTION FACTOR (EUROFUNG)-RELATED"/>
    <property type="match status" value="1"/>
</dbReference>
<evidence type="ECO:0000313" key="10">
    <source>
        <dbReference type="EMBL" id="KAJ5362186.1"/>
    </source>
</evidence>
<dbReference type="PANTHER" id="PTHR47782:SF1">
    <property type="entry name" value="PYRIMIDINE PATHWAY REGULATORY PROTEIN 1"/>
    <property type="match status" value="1"/>
</dbReference>
<dbReference type="GO" id="GO:0005634">
    <property type="term" value="C:nucleus"/>
    <property type="evidence" value="ECO:0007669"/>
    <property type="project" value="UniProtKB-SubCell"/>
</dbReference>
<evidence type="ECO:0000256" key="3">
    <source>
        <dbReference type="ARBA" id="ARBA00022833"/>
    </source>
</evidence>
<dbReference type="InterPro" id="IPR052202">
    <property type="entry name" value="Yeast_MetPath_Reg"/>
</dbReference>
<dbReference type="InterPro" id="IPR036864">
    <property type="entry name" value="Zn2-C6_fun-type_DNA-bd_sf"/>
</dbReference>
<keyword evidence="7" id="KW-0539">Nucleus</keyword>
<dbReference type="GO" id="GO:0006351">
    <property type="term" value="P:DNA-templated transcription"/>
    <property type="evidence" value="ECO:0007669"/>
    <property type="project" value="InterPro"/>
</dbReference>
<dbReference type="Pfam" id="PF00172">
    <property type="entry name" value="Zn_clus"/>
    <property type="match status" value="1"/>
</dbReference>
<gene>
    <name evidence="10" type="ORF">N7541_003030</name>
</gene>
<dbReference type="InterPro" id="IPR007219">
    <property type="entry name" value="XnlR_reg_dom"/>
</dbReference>
<reference evidence="10" key="1">
    <citation type="submission" date="2022-12" db="EMBL/GenBank/DDBJ databases">
        <authorList>
            <person name="Petersen C."/>
        </authorList>
    </citation>
    <scope>NUCLEOTIDE SEQUENCE</scope>
    <source>
        <strain evidence="10">IBT 35675</strain>
    </source>
</reference>
<evidence type="ECO:0000256" key="7">
    <source>
        <dbReference type="ARBA" id="ARBA00023242"/>
    </source>
</evidence>
<name>A0A9W9V103_PENBR</name>
<sequence>MSQTGPTNSATGTRSVRKVRSACVRCRNRRIKCDGEIPACRNCLKVKAACVDADGRLGDVLVPRSFSADCIRRIQWLEQIIHTHLPQIDLSTGPKLDGSTKALLDSTPAQPKSTKGTKSASKTKPQVESSFTTSHETITAPGPSQPFDCATSQSQPDCWESPPGDSNIANEVRAVAQSLGQVSLHEDSRQTYYLGTSTGILFAHLVGASASSLHSSPDPIAKEAPNPIDQASLEELRELLRRDLPPRDRCRYLLDEYFRTVHPDFPVLDPGSLCRICEAIYDFSSKPPPPRPGKKGWPEDLEAFAYNGEMEIRDGRYETSISVHTAAFHVLLVLSLASTFKVRQKHLEDSPQRLYKAAMSLADRCLGVPCLTTIQSLVLLVAHSLMTPSDINIWTMVHLCMASCVDIGLHREMVVSPHNRIPIHIRRLVFWTVYSLDRSISTIQGRPLGIRDETFDLQRPDPEANLQDGSPKDWGPFAPSFDPSGVWPYTVHRLTCDRWVSAIKLLLYRCPSAYEQNLFLWPTDLENQQGILQSKLEAWRHEIAAVVNKISVSDEILRHRLRLKLEAQYHSSIMLLFQPSQALRKPDPEACRLCYESAVARLSIYSELYEIEQLFCSWRSVQDIFHAGVTLIYLVCGLPSVQQSVSLPSVSRNMRLCSSLLSTGGEWWPSVKKAKRRLERAADLLIEKLSTLNNLVLQSQYPQNLLPLDRRGSSFERDPEPMSPSFALSLTYPPGGDFPNATNDGFLQNSTRPASHQFTFPVVSPVRFDTANDDLRDRDQAEGLPEHENSFAGDWFFPVLGGDDPVDDTLWQFLQSN</sequence>
<dbReference type="GO" id="GO:0000981">
    <property type="term" value="F:DNA-binding transcription factor activity, RNA polymerase II-specific"/>
    <property type="evidence" value="ECO:0007669"/>
    <property type="project" value="InterPro"/>
</dbReference>
<dbReference type="CDD" id="cd12148">
    <property type="entry name" value="fungal_TF_MHR"/>
    <property type="match status" value="1"/>
</dbReference>
<keyword evidence="3" id="KW-0862">Zinc</keyword>
<evidence type="ECO:0000256" key="2">
    <source>
        <dbReference type="ARBA" id="ARBA00022723"/>
    </source>
</evidence>
<dbReference type="AlphaFoldDB" id="A0A9W9V103"/>
<protein>
    <recommendedName>
        <fullName evidence="9">Zn(2)-C6 fungal-type domain-containing protein</fullName>
    </recommendedName>
</protein>
<dbReference type="SMART" id="SM00906">
    <property type="entry name" value="Fungal_trans"/>
    <property type="match status" value="1"/>
</dbReference>
<dbReference type="PROSITE" id="PS50048">
    <property type="entry name" value="ZN2_CY6_FUNGAL_2"/>
    <property type="match status" value="1"/>
</dbReference>
<dbReference type="CDD" id="cd00067">
    <property type="entry name" value="GAL4"/>
    <property type="match status" value="1"/>
</dbReference>
<evidence type="ECO:0000256" key="1">
    <source>
        <dbReference type="ARBA" id="ARBA00004123"/>
    </source>
</evidence>
<keyword evidence="4" id="KW-0805">Transcription regulation</keyword>
<feature type="region of interest" description="Disordered" evidence="8">
    <location>
        <begin position="90"/>
        <end position="167"/>
    </location>
</feature>
<dbReference type="GO" id="GO:0008270">
    <property type="term" value="F:zinc ion binding"/>
    <property type="evidence" value="ECO:0007669"/>
    <property type="project" value="InterPro"/>
</dbReference>
<keyword evidence="6" id="KW-0804">Transcription</keyword>
<keyword evidence="11" id="KW-1185">Reference proteome</keyword>
<dbReference type="InterPro" id="IPR001138">
    <property type="entry name" value="Zn2Cys6_DnaBD"/>
</dbReference>
<dbReference type="SMART" id="SM00066">
    <property type="entry name" value="GAL4"/>
    <property type="match status" value="1"/>
</dbReference>
<dbReference type="GO" id="GO:0043565">
    <property type="term" value="F:sequence-specific DNA binding"/>
    <property type="evidence" value="ECO:0007669"/>
    <property type="project" value="TreeGrafter"/>
</dbReference>
<dbReference type="SUPFAM" id="SSF57701">
    <property type="entry name" value="Zn2/Cys6 DNA-binding domain"/>
    <property type="match status" value="1"/>
</dbReference>
<evidence type="ECO:0000256" key="6">
    <source>
        <dbReference type="ARBA" id="ARBA00023163"/>
    </source>
</evidence>
<dbReference type="GO" id="GO:0045944">
    <property type="term" value="P:positive regulation of transcription by RNA polymerase II"/>
    <property type="evidence" value="ECO:0007669"/>
    <property type="project" value="TreeGrafter"/>
</dbReference>
<evidence type="ECO:0000256" key="5">
    <source>
        <dbReference type="ARBA" id="ARBA00023125"/>
    </source>
</evidence>
<dbReference type="Gene3D" id="4.10.240.10">
    <property type="entry name" value="Zn(2)-C6 fungal-type DNA-binding domain"/>
    <property type="match status" value="1"/>
</dbReference>